<name>A0A412RR31_9FIRM</name>
<feature type="domain" description="HTH cro/C1-type" evidence="1">
    <location>
        <begin position="6"/>
        <end position="59"/>
    </location>
</feature>
<gene>
    <name evidence="2" type="ORF">DWW89_06575</name>
</gene>
<organism evidence="2 3">
    <name type="scientific">Agathobacter rectalis</name>
    <dbReference type="NCBI Taxonomy" id="39491"/>
    <lineage>
        <taxon>Bacteria</taxon>
        <taxon>Bacillati</taxon>
        <taxon>Bacillota</taxon>
        <taxon>Clostridia</taxon>
        <taxon>Lachnospirales</taxon>
        <taxon>Lachnospiraceae</taxon>
        <taxon>Agathobacter</taxon>
    </lineage>
</organism>
<dbReference type="Pfam" id="PF01381">
    <property type="entry name" value="HTH_3"/>
    <property type="match status" value="1"/>
</dbReference>
<dbReference type="GO" id="GO:0003677">
    <property type="term" value="F:DNA binding"/>
    <property type="evidence" value="ECO:0007669"/>
    <property type="project" value="InterPro"/>
</dbReference>
<dbReference type="SMART" id="SM00530">
    <property type="entry name" value="HTH_XRE"/>
    <property type="match status" value="1"/>
</dbReference>
<dbReference type="SUPFAM" id="SSF47413">
    <property type="entry name" value="lambda repressor-like DNA-binding domains"/>
    <property type="match status" value="1"/>
</dbReference>
<dbReference type="PROSITE" id="PS50943">
    <property type="entry name" value="HTH_CROC1"/>
    <property type="match status" value="1"/>
</dbReference>
<evidence type="ECO:0000313" key="2">
    <source>
        <dbReference type="EMBL" id="RGU26104.1"/>
    </source>
</evidence>
<dbReference type="EMBL" id="QRXR01000008">
    <property type="protein sequence ID" value="RGU26104.1"/>
    <property type="molecule type" value="Genomic_DNA"/>
</dbReference>
<proteinExistence type="predicted"/>
<dbReference type="Gene3D" id="1.10.260.40">
    <property type="entry name" value="lambda repressor-like DNA-binding domains"/>
    <property type="match status" value="1"/>
</dbReference>
<evidence type="ECO:0000313" key="3">
    <source>
        <dbReference type="Proteomes" id="UP000283765"/>
    </source>
</evidence>
<sequence>MYEYYQKLLDEKGLKNADVSRATGISNMTLSDWKRGKSEPKTKNMQKIADFLGTTLSYLVTGEESNPIFEQANIDYELSNIDSKLKDYVFKLSKLSDKEQENIMNLIDMMYEKYSK</sequence>
<reference evidence="2 3" key="1">
    <citation type="submission" date="2018-08" db="EMBL/GenBank/DDBJ databases">
        <title>A genome reference for cultivated species of the human gut microbiota.</title>
        <authorList>
            <person name="Zou Y."/>
            <person name="Xue W."/>
            <person name="Luo G."/>
        </authorList>
    </citation>
    <scope>NUCLEOTIDE SEQUENCE [LARGE SCALE GENOMIC DNA]</scope>
    <source>
        <strain evidence="2 3">AF17-27</strain>
    </source>
</reference>
<dbReference type="RefSeq" id="WP_117993533.1">
    <property type="nucleotide sequence ID" value="NZ_QRXR01000008.1"/>
</dbReference>
<accession>A0A412RR31</accession>
<dbReference type="AlphaFoldDB" id="A0A412RR31"/>
<comment type="caution">
    <text evidence="2">The sequence shown here is derived from an EMBL/GenBank/DDBJ whole genome shotgun (WGS) entry which is preliminary data.</text>
</comment>
<evidence type="ECO:0000259" key="1">
    <source>
        <dbReference type="PROSITE" id="PS50943"/>
    </source>
</evidence>
<dbReference type="InterPro" id="IPR010982">
    <property type="entry name" value="Lambda_DNA-bd_dom_sf"/>
</dbReference>
<dbReference type="InterPro" id="IPR001387">
    <property type="entry name" value="Cro/C1-type_HTH"/>
</dbReference>
<dbReference type="Proteomes" id="UP000283765">
    <property type="component" value="Unassembled WGS sequence"/>
</dbReference>
<dbReference type="CDD" id="cd00093">
    <property type="entry name" value="HTH_XRE"/>
    <property type="match status" value="1"/>
</dbReference>
<protein>
    <submittedName>
        <fullName evidence="2">Helix-turn-helix domain-containing protein</fullName>
    </submittedName>
</protein>